<gene>
    <name evidence="2" type="ORF">EZV62_015706</name>
</gene>
<comment type="caution">
    <text evidence="2">The sequence shown here is derived from an EMBL/GenBank/DDBJ whole genome shotgun (WGS) entry which is preliminary data.</text>
</comment>
<reference evidence="3" key="1">
    <citation type="journal article" date="2019" name="Gigascience">
        <title>De novo genome assembly of the endangered Acer yangbiense, a plant species with extremely small populations endemic to Yunnan Province, China.</title>
        <authorList>
            <person name="Yang J."/>
            <person name="Wariss H.M."/>
            <person name="Tao L."/>
            <person name="Zhang R."/>
            <person name="Yun Q."/>
            <person name="Hollingsworth P."/>
            <person name="Dao Z."/>
            <person name="Luo G."/>
            <person name="Guo H."/>
            <person name="Ma Y."/>
            <person name="Sun W."/>
        </authorList>
    </citation>
    <scope>NUCLEOTIDE SEQUENCE [LARGE SCALE GENOMIC DNA]</scope>
    <source>
        <strain evidence="3">cv. Malutang</strain>
    </source>
</reference>
<dbReference type="OrthoDB" id="1929473at2759"/>
<dbReference type="InterPro" id="IPR002156">
    <property type="entry name" value="RNaseH_domain"/>
</dbReference>
<dbReference type="GO" id="GO:0003676">
    <property type="term" value="F:nucleic acid binding"/>
    <property type="evidence" value="ECO:0007669"/>
    <property type="project" value="InterPro"/>
</dbReference>
<accession>A0A5C7HLH8</accession>
<dbReference type="Pfam" id="PF13456">
    <property type="entry name" value="RVT_3"/>
    <property type="match status" value="1"/>
</dbReference>
<name>A0A5C7HLH8_9ROSI</name>
<proteinExistence type="predicted"/>
<evidence type="ECO:0000313" key="3">
    <source>
        <dbReference type="Proteomes" id="UP000323000"/>
    </source>
</evidence>
<dbReference type="GO" id="GO:0004523">
    <property type="term" value="F:RNA-DNA hybrid ribonuclease activity"/>
    <property type="evidence" value="ECO:0007669"/>
    <property type="project" value="InterPro"/>
</dbReference>
<feature type="domain" description="RNase H type-1" evidence="1">
    <location>
        <begin position="132"/>
        <end position="204"/>
    </location>
</feature>
<evidence type="ECO:0000313" key="2">
    <source>
        <dbReference type="EMBL" id="TXG57877.1"/>
    </source>
</evidence>
<evidence type="ECO:0000259" key="1">
    <source>
        <dbReference type="Pfam" id="PF13456"/>
    </source>
</evidence>
<keyword evidence="3" id="KW-1185">Reference proteome</keyword>
<protein>
    <recommendedName>
        <fullName evidence="1">RNase H type-1 domain-containing protein</fullName>
    </recommendedName>
</protein>
<dbReference type="EMBL" id="VAHF01000007">
    <property type="protein sequence ID" value="TXG57877.1"/>
    <property type="molecule type" value="Genomic_DNA"/>
</dbReference>
<dbReference type="Proteomes" id="UP000323000">
    <property type="component" value="Chromosome 7"/>
</dbReference>
<dbReference type="AlphaFoldDB" id="A0A5C7HLH8"/>
<sequence length="251" mass="27888">MEGWRWIFYKSFSRSVASSSLLVKGLRWRVGDGYSIRVFQDQWLPRPSTFRPISPDPGLDLRVSDLLDRNHLGWDHSKLNQFMLPIDRNIVASIPHSLSAITPVVGPSSRPPLCGDWIPPPPSCLKLNSAMVTHKSSRYSALGTIIRDDKGRIIAARARKMLGAFSKDSGVLLALREGLLLAKFLGVPVWVAEIDFSPDVKNLMSDVGVNACRAISKEGNSLACNLGKSVFLSRRELFLLENSFCCLLSYC</sequence>
<organism evidence="2 3">
    <name type="scientific">Acer yangbiense</name>
    <dbReference type="NCBI Taxonomy" id="1000413"/>
    <lineage>
        <taxon>Eukaryota</taxon>
        <taxon>Viridiplantae</taxon>
        <taxon>Streptophyta</taxon>
        <taxon>Embryophyta</taxon>
        <taxon>Tracheophyta</taxon>
        <taxon>Spermatophyta</taxon>
        <taxon>Magnoliopsida</taxon>
        <taxon>eudicotyledons</taxon>
        <taxon>Gunneridae</taxon>
        <taxon>Pentapetalae</taxon>
        <taxon>rosids</taxon>
        <taxon>malvids</taxon>
        <taxon>Sapindales</taxon>
        <taxon>Sapindaceae</taxon>
        <taxon>Hippocastanoideae</taxon>
        <taxon>Acereae</taxon>
        <taxon>Acer</taxon>
    </lineage>
</organism>